<dbReference type="InterPro" id="IPR000515">
    <property type="entry name" value="MetI-like"/>
</dbReference>
<dbReference type="InterPro" id="IPR035906">
    <property type="entry name" value="MetI-like_sf"/>
</dbReference>
<protein>
    <recommendedName>
        <fullName evidence="11">ABC transmembrane type-1 domain-containing protein</fullName>
    </recommendedName>
</protein>
<keyword evidence="3" id="KW-0813">Transport</keyword>
<dbReference type="PANTHER" id="PTHR30425">
    <property type="entry name" value="PHOSPHATE TRANSPORT SYSTEM PERMEASE PROTEIN PST"/>
    <property type="match status" value="1"/>
</dbReference>
<evidence type="ECO:0000259" key="11">
    <source>
        <dbReference type="PROSITE" id="PS50928"/>
    </source>
</evidence>
<dbReference type="InterPro" id="IPR051124">
    <property type="entry name" value="Phosphate_Transport_Permease"/>
</dbReference>
<dbReference type="EMBL" id="LAZR01010185">
    <property type="protein sequence ID" value="KKM68343.1"/>
    <property type="molecule type" value="Genomic_DNA"/>
</dbReference>
<comment type="subcellular location">
    <subcellularLocation>
        <location evidence="1">Cell membrane</location>
        <topology evidence="1">Multi-pass membrane protein</topology>
    </subcellularLocation>
</comment>
<dbReference type="AlphaFoldDB" id="A0A0F9JFH5"/>
<evidence type="ECO:0000256" key="6">
    <source>
        <dbReference type="ARBA" id="ARBA00022692"/>
    </source>
</evidence>
<dbReference type="InterPro" id="IPR011864">
    <property type="entry name" value="Phosphate_PstC"/>
</dbReference>
<feature type="domain" description="ABC transmembrane type-1" evidence="11">
    <location>
        <begin position="86"/>
        <end position="310"/>
    </location>
</feature>
<comment type="caution">
    <text evidence="12">The sequence shown here is derived from an EMBL/GenBank/DDBJ whole genome shotgun (WGS) entry which is preliminary data.</text>
</comment>
<feature type="transmembrane region" description="Helical" evidence="10">
    <location>
        <begin position="128"/>
        <end position="148"/>
    </location>
</feature>
<keyword evidence="6 10" id="KW-0812">Transmembrane</keyword>
<dbReference type="GO" id="GO:0005886">
    <property type="term" value="C:plasma membrane"/>
    <property type="evidence" value="ECO:0007669"/>
    <property type="project" value="UniProtKB-SubCell"/>
</dbReference>
<evidence type="ECO:0000256" key="1">
    <source>
        <dbReference type="ARBA" id="ARBA00004651"/>
    </source>
</evidence>
<evidence type="ECO:0000313" key="12">
    <source>
        <dbReference type="EMBL" id="KKM68343.1"/>
    </source>
</evidence>
<evidence type="ECO:0000256" key="7">
    <source>
        <dbReference type="ARBA" id="ARBA00022989"/>
    </source>
</evidence>
<evidence type="ECO:0000256" key="8">
    <source>
        <dbReference type="ARBA" id="ARBA00023136"/>
    </source>
</evidence>
<dbReference type="PROSITE" id="PS50928">
    <property type="entry name" value="ABC_TM1"/>
    <property type="match status" value="1"/>
</dbReference>
<proteinExistence type="inferred from homology"/>
<gene>
    <name evidence="12" type="ORF">LCGC14_1461820</name>
</gene>
<name>A0A0F9JFH5_9ZZZZ</name>
<keyword evidence="7 10" id="KW-1133">Transmembrane helix</keyword>
<sequence length="325" mass="35122">MVYDPFKESSSSRTLSAPPSSADYLKDSLFRFFAYFCALSIIILVAYIVIELGIQAYPAMEKHGLGFVTGTTWDTNQGIFSVLPEIWGTVYSSLIALFIGGFFGIGIAIFLTQSFVHAKLELTFRTIIELLAAIPSVVYGLWGIYVLIPLLRPVADWLHETMGWFPLFGTELSGPGLAPAALVLAIMILPTVAAISADAFRRIPYRVKEAAYGMGATKWEVILKVMLPTASSGILAGLVLGFGRALGETMALAMLIGNVNEISISLFAPANTLASLLASTFPEAGQLEIQALMYAALVLLAITFIVNVAGLAVQQYTMRKFEGKK</sequence>
<dbReference type="Gene3D" id="1.10.3720.10">
    <property type="entry name" value="MetI-like"/>
    <property type="match status" value="1"/>
</dbReference>
<feature type="transmembrane region" description="Helical" evidence="10">
    <location>
        <begin position="177"/>
        <end position="200"/>
    </location>
</feature>
<dbReference type="Pfam" id="PF00528">
    <property type="entry name" value="BPD_transp_1"/>
    <property type="match status" value="1"/>
</dbReference>
<evidence type="ECO:0000256" key="5">
    <source>
        <dbReference type="ARBA" id="ARBA00022592"/>
    </source>
</evidence>
<keyword evidence="8 10" id="KW-0472">Membrane</keyword>
<feature type="compositionally biased region" description="Low complexity" evidence="9">
    <location>
        <begin position="9"/>
        <end position="20"/>
    </location>
</feature>
<dbReference type="GO" id="GO:0006817">
    <property type="term" value="P:phosphate ion transport"/>
    <property type="evidence" value="ECO:0007669"/>
    <property type="project" value="UniProtKB-KW"/>
</dbReference>
<organism evidence="12">
    <name type="scientific">marine sediment metagenome</name>
    <dbReference type="NCBI Taxonomy" id="412755"/>
    <lineage>
        <taxon>unclassified sequences</taxon>
        <taxon>metagenomes</taxon>
        <taxon>ecological metagenomes</taxon>
    </lineage>
</organism>
<evidence type="ECO:0000256" key="4">
    <source>
        <dbReference type="ARBA" id="ARBA00022475"/>
    </source>
</evidence>
<evidence type="ECO:0000256" key="3">
    <source>
        <dbReference type="ARBA" id="ARBA00022448"/>
    </source>
</evidence>
<accession>A0A0F9JFH5</accession>
<feature type="transmembrane region" description="Helical" evidence="10">
    <location>
        <begin position="90"/>
        <end position="116"/>
    </location>
</feature>
<feature type="transmembrane region" description="Helical" evidence="10">
    <location>
        <begin position="221"/>
        <end position="242"/>
    </location>
</feature>
<dbReference type="PANTHER" id="PTHR30425:SF1">
    <property type="entry name" value="PHOSPHATE TRANSPORT SYSTEM PERMEASE PROTEIN PSTC"/>
    <property type="match status" value="1"/>
</dbReference>
<reference evidence="12" key="1">
    <citation type="journal article" date="2015" name="Nature">
        <title>Complex archaea that bridge the gap between prokaryotes and eukaryotes.</title>
        <authorList>
            <person name="Spang A."/>
            <person name="Saw J.H."/>
            <person name="Jorgensen S.L."/>
            <person name="Zaremba-Niedzwiedzka K."/>
            <person name="Martijn J."/>
            <person name="Lind A.E."/>
            <person name="van Eijk R."/>
            <person name="Schleper C."/>
            <person name="Guy L."/>
            <person name="Ettema T.J."/>
        </authorList>
    </citation>
    <scope>NUCLEOTIDE SEQUENCE</scope>
</reference>
<feature type="region of interest" description="Disordered" evidence="9">
    <location>
        <begin position="1"/>
        <end position="20"/>
    </location>
</feature>
<dbReference type="GO" id="GO:0005315">
    <property type="term" value="F:phosphate transmembrane transporter activity"/>
    <property type="evidence" value="ECO:0007669"/>
    <property type="project" value="InterPro"/>
</dbReference>
<evidence type="ECO:0000256" key="9">
    <source>
        <dbReference type="SAM" id="MobiDB-lite"/>
    </source>
</evidence>
<comment type="similarity">
    <text evidence="2">Belongs to the binding-protein-dependent transport system permease family. CysTW subfamily.</text>
</comment>
<evidence type="ECO:0000256" key="2">
    <source>
        <dbReference type="ARBA" id="ARBA00007069"/>
    </source>
</evidence>
<feature type="transmembrane region" description="Helical" evidence="10">
    <location>
        <begin position="32"/>
        <end position="50"/>
    </location>
</feature>
<keyword evidence="5" id="KW-0592">Phosphate transport</keyword>
<feature type="transmembrane region" description="Helical" evidence="10">
    <location>
        <begin position="291"/>
        <end position="313"/>
    </location>
</feature>
<dbReference type="SUPFAM" id="SSF161098">
    <property type="entry name" value="MetI-like"/>
    <property type="match status" value="1"/>
</dbReference>
<dbReference type="NCBIfam" id="TIGR02138">
    <property type="entry name" value="phosphate_pstC"/>
    <property type="match status" value="1"/>
</dbReference>
<evidence type="ECO:0000256" key="10">
    <source>
        <dbReference type="SAM" id="Phobius"/>
    </source>
</evidence>
<keyword evidence="4" id="KW-1003">Cell membrane</keyword>
<dbReference type="CDD" id="cd06261">
    <property type="entry name" value="TM_PBP2"/>
    <property type="match status" value="1"/>
</dbReference>